<dbReference type="RefSeq" id="WP_216131938.1">
    <property type="nucleotide sequence ID" value="NZ_CP064782.1"/>
</dbReference>
<dbReference type="EMBL" id="CP064782">
    <property type="protein sequence ID" value="QWT49840.1"/>
    <property type="molecule type" value="Genomic_DNA"/>
</dbReference>
<accession>A0A975SNY9</accession>
<name>A0A975SNY9_9RHOO</name>
<proteinExistence type="inferred from homology"/>
<dbReference type="KEGG" id="aiq:Azoinq_04325"/>
<evidence type="ECO:0000256" key="1">
    <source>
        <dbReference type="RuleBase" id="RU003860"/>
    </source>
</evidence>
<evidence type="ECO:0000313" key="3">
    <source>
        <dbReference type="Proteomes" id="UP000683428"/>
    </source>
</evidence>
<dbReference type="InterPro" id="IPR050961">
    <property type="entry name" value="BolA/IbaG_stress_morph_reg"/>
</dbReference>
<reference evidence="2" key="1">
    <citation type="submission" date="2020-11" db="EMBL/GenBank/DDBJ databases">
        <title>Azospira inquinata sp. nov.</title>
        <authorList>
            <person name="Moe W.M."/>
            <person name="Mikes M.C."/>
        </authorList>
    </citation>
    <scope>NUCLEOTIDE SEQUENCE</scope>
    <source>
        <strain evidence="2">Azo-3</strain>
    </source>
</reference>
<dbReference type="AlphaFoldDB" id="A0A975SNY9"/>
<dbReference type="PANTHER" id="PTHR46229">
    <property type="entry name" value="BOLA TRANSCRIPTION REGULATOR"/>
    <property type="match status" value="1"/>
</dbReference>
<keyword evidence="3" id="KW-1185">Reference proteome</keyword>
<dbReference type="PIRSF" id="PIRSF003113">
    <property type="entry name" value="BolA"/>
    <property type="match status" value="1"/>
</dbReference>
<dbReference type="Proteomes" id="UP000683428">
    <property type="component" value="Chromosome"/>
</dbReference>
<organism evidence="2 3">
    <name type="scientific">Azospira inquinata</name>
    <dbReference type="NCBI Taxonomy" id="2785627"/>
    <lineage>
        <taxon>Bacteria</taxon>
        <taxon>Pseudomonadati</taxon>
        <taxon>Pseudomonadota</taxon>
        <taxon>Betaproteobacteria</taxon>
        <taxon>Rhodocyclales</taxon>
        <taxon>Rhodocyclaceae</taxon>
        <taxon>Azospira</taxon>
    </lineage>
</organism>
<dbReference type="PANTHER" id="PTHR46229:SF2">
    <property type="entry name" value="BOLA-LIKE PROTEIN 1"/>
    <property type="match status" value="1"/>
</dbReference>
<protein>
    <submittedName>
        <fullName evidence="2">BolA family transcriptional regulator</fullName>
    </submittedName>
</protein>
<dbReference type="InterPro" id="IPR002634">
    <property type="entry name" value="BolA"/>
</dbReference>
<comment type="similarity">
    <text evidence="1">Belongs to the BolA/IbaG family.</text>
</comment>
<gene>
    <name evidence="2" type="ORF">Azoinq_04325</name>
</gene>
<dbReference type="Pfam" id="PF01722">
    <property type="entry name" value="BolA"/>
    <property type="match status" value="1"/>
</dbReference>
<sequence>MAQVEEIRTYIQEGMPCQTLEVEGDGRHFQALVVSGVFAGMNRVQRQQRVFQCLGGRVDSGEIHALSMRTYTPEEWRELQHG</sequence>
<evidence type="ECO:0000313" key="2">
    <source>
        <dbReference type="EMBL" id="QWT49840.1"/>
    </source>
</evidence>